<dbReference type="AlphaFoldDB" id="A0A381RZV0"/>
<feature type="non-terminal residue" evidence="2">
    <location>
        <position position="1"/>
    </location>
</feature>
<feature type="domain" description="GP-PDE" evidence="1">
    <location>
        <begin position="5"/>
        <end position="244"/>
    </location>
</feature>
<reference evidence="2" key="1">
    <citation type="submission" date="2018-05" db="EMBL/GenBank/DDBJ databases">
        <authorList>
            <person name="Lanie J.A."/>
            <person name="Ng W.-L."/>
            <person name="Kazmierczak K.M."/>
            <person name="Andrzejewski T.M."/>
            <person name="Davidsen T.M."/>
            <person name="Wayne K.J."/>
            <person name="Tettelin H."/>
            <person name="Glass J.I."/>
            <person name="Rusch D."/>
            <person name="Podicherti R."/>
            <person name="Tsui H.-C.T."/>
            <person name="Winkler M.E."/>
        </authorList>
    </citation>
    <scope>NUCLEOTIDE SEQUENCE</scope>
</reference>
<accession>A0A381RZV0</accession>
<organism evidence="2">
    <name type="scientific">marine metagenome</name>
    <dbReference type="NCBI Taxonomy" id="408172"/>
    <lineage>
        <taxon>unclassified sequences</taxon>
        <taxon>metagenomes</taxon>
        <taxon>ecological metagenomes</taxon>
    </lineage>
</organism>
<gene>
    <name evidence="2" type="ORF">METZ01_LOCUS47297</name>
</gene>
<dbReference type="PROSITE" id="PS51704">
    <property type="entry name" value="GP_PDE"/>
    <property type="match status" value="1"/>
</dbReference>
<dbReference type="GO" id="GO:0006629">
    <property type="term" value="P:lipid metabolic process"/>
    <property type="evidence" value="ECO:0007669"/>
    <property type="project" value="InterPro"/>
</dbReference>
<dbReference type="InterPro" id="IPR030395">
    <property type="entry name" value="GP_PDE_dom"/>
</dbReference>
<proteinExistence type="predicted"/>
<evidence type="ECO:0000259" key="1">
    <source>
        <dbReference type="PROSITE" id="PS51704"/>
    </source>
</evidence>
<name>A0A381RZV0_9ZZZZ</name>
<dbReference type="EMBL" id="UINC01002235">
    <property type="protein sequence ID" value="SUZ94443.1"/>
    <property type="molecule type" value="Genomic_DNA"/>
</dbReference>
<dbReference type="PANTHER" id="PTHR46211">
    <property type="entry name" value="GLYCEROPHOSPHORYL DIESTER PHOSPHODIESTERASE"/>
    <property type="match status" value="1"/>
</dbReference>
<dbReference type="Pfam" id="PF03009">
    <property type="entry name" value="GDPD"/>
    <property type="match status" value="1"/>
</dbReference>
<sequence>MLNPPKLIGHRGVKNLSPENTLNSIELAHKLGLKWIEIDVKISKDLVPILLHDDTLERTTDGKGLPTDFNYDDLKKLDAGFSFYNYSTNICIPTLKQVLLFCKKNEIGLNIELKPNLGFEKNNVEAIAKLLSNFNFTNQYYFSSFDWSSVVLMKKFLPNSYYGLLIDEFNKDISLKNALDICEKYNFSCCGFNKNIINSDIMNEMKRHNLITTIYSEKNLKPSEANALWSMGVKSIFIDDPKEF</sequence>
<dbReference type="Gene3D" id="3.20.20.190">
    <property type="entry name" value="Phosphatidylinositol (PI) phosphodiesterase"/>
    <property type="match status" value="1"/>
</dbReference>
<evidence type="ECO:0000313" key="2">
    <source>
        <dbReference type="EMBL" id="SUZ94443.1"/>
    </source>
</evidence>
<dbReference type="SUPFAM" id="SSF51695">
    <property type="entry name" value="PLC-like phosphodiesterases"/>
    <property type="match status" value="1"/>
</dbReference>
<feature type="non-terminal residue" evidence="2">
    <location>
        <position position="244"/>
    </location>
</feature>
<dbReference type="GO" id="GO:0008081">
    <property type="term" value="F:phosphoric diester hydrolase activity"/>
    <property type="evidence" value="ECO:0007669"/>
    <property type="project" value="InterPro"/>
</dbReference>
<dbReference type="InterPro" id="IPR017946">
    <property type="entry name" value="PLC-like_Pdiesterase_TIM-brl"/>
</dbReference>
<protein>
    <recommendedName>
        <fullName evidence="1">GP-PDE domain-containing protein</fullName>
    </recommendedName>
</protein>
<dbReference type="PANTHER" id="PTHR46211:SF1">
    <property type="entry name" value="GLYCEROPHOSPHODIESTER PHOSPHODIESTERASE, CYTOPLASMIC"/>
    <property type="match status" value="1"/>
</dbReference>